<protein>
    <submittedName>
        <fullName evidence="1">Uncharacterized protein</fullName>
    </submittedName>
</protein>
<dbReference type="AlphaFoldDB" id="A0A3S2WVY0"/>
<dbReference type="Proteomes" id="UP000282759">
    <property type="component" value="Unassembled WGS sequence"/>
</dbReference>
<comment type="caution">
    <text evidence="1">The sequence shown here is derived from an EMBL/GenBank/DDBJ whole genome shotgun (WGS) entry which is preliminary data.</text>
</comment>
<sequence length="135" mass="15266">MYRRAVPLRQLGLLIQQALNELAHSVYNRYQTFLQESKPPLIETNNPPPNFLDKVLCALSADQLGIVLKSAFDVKLILGNSFRKVCKAIAPFLSTPWKTDISWDTIRSIAGRAEPRDKEIAIEFLEKMILKIKGG</sequence>
<dbReference type="OrthoDB" id="636834at2"/>
<evidence type="ECO:0000313" key="2">
    <source>
        <dbReference type="Proteomes" id="UP000282759"/>
    </source>
</evidence>
<accession>A0A3S2WVY0</accession>
<keyword evidence="2" id="KW-1185">Reference proteome</keyword>
<organism evidence="1 2">
    <name type="scientific">Mucilaginibacter limnophilus</name>
    <dbReference type="NCBI Taxonomy" id="1932778"/>
    <lineage>
        <taxon>Bacteria</taxon>
        <taxon>Pseudomonadati</taxon>
        <taxon>Bacteroidota</taxon>
        <taxon>Sphingobacteriia</taxon>
        <taxon>Sphingobacteriales</taxon>
        <taxon>Sphingobacteriaceae</taxon>
        <taxon>Mucilaginibacter</taxon>
    </lineage>
</organism>
<proteinExistence type="predicted"/>
<name>A0A3S2WVY0_9SPHI</name>
<dbReference type="EMBL" id="SACK01000011">
    <property type="protein sequence ID" value="RVT97333.1"/>
    <property type="molecule type" value="Genomic_DNA"/>
</dbReference>
<evidence type="ECO:0000313" key="1">
    <source>
        <dbReference type="EMBL" id="RVT97333.1"/>
    </source>
</evidence>
<dbReference type="RefSeq" id="WP_127707826.1">
    <property type="nucleotide sequence ID" value="NZ_SACK01000011.1"/>
</dbReference>
<reference evidence="1 2" key="1">
    <citation type="submission" date="2019-01" db="EMBL/GenBank/DDBJ databases">
        <authorList>
            <person name="Chen W.-M."/>
        </authorList>
    </citation>
    <scope>NUCLEOTIDE SEQUENCE [LARGE SCALE GENOMIC DNA]</scope>
    <source>
        <strain evidence="1 2">YBJ-36</strain>
    </source>
</reference>
<gene>
    <name evidence="1" type="ORF">EOD41_18715</name>
</gene>